<dbReference type="EMBL" id="SZYD01000018">
    <property type="protein sequence ID" value="KAD2806050.1"/>
    <property type="molecule type" value="Genomic_DNA"/>
</dbReference>
<keyword evidence="3" id="KW-1185">Reference proteome</keyword>
<comment type="caution">
    <text evidence="2">The sequence shown here is derived from an EMBL/GenBank/DDBJ whole genome shotgun (WGS) entry which is preliminary data.</text>
</comment>
<protein>
    <submittedName>
        <fullName evidence="2">Uncharacterized protein</fullName>
    </submittedName>
</protein>
<dbReference type="PANTHER" id="PTHR31805:SF29">
    <property type="entry name" value="DUF1421 DOMAIN-CONTAINING PROTEIN"/>
    <property type="match status" value="1"/>
</dbReference>
<sequence length="324" mass="37607">MEHYKSRNNDYFHFTNPHDDVSEFDDDDVYDGSQSCDTIGAMNRIDAVKLGDFDNGTLIFQLDNTMKNISDKLQHTIEGIGKQISCLEDETCKLDNYVDDVKNCEKRYHEMTHQKLIQMHSILQEVQDGVLFLRDKNEIAETKLQLAILQDSIREKISGSSCNTSFLSQRSHEHTLPRTVSYHPVVPQAHEIIVPQYVFPLNQQPHTLPQKTLDLQFPHFIQSQLRNASFIQISNPRNYDSEFHAKYMPKFTSFSNIYLHDEPSSSYEISNVKPVEPYLHPQEESSRSNYNYTRVTQTLPYALPTTIDIKGELRSEENGNTYYQ</sequence>
<reference evidence="2 3" key="1">
    <citation type="submission" date="2019-05" db="EMBL/GenBank/DDBJ databases">
        <title>Mikania micrantha, genome provides insights into the molecular mechanism of rapid growth.</title>
        <authorList>
            <person name="Liu B."/>
        </authorList>
    </citation>
    <scope>NUCLEOTIDE SEQUENCE [LARGE SCALE GENOMIC DNA]</scope>
    <source>
        <strain evidence="2">NLD-2019</strain>
        <tissue evidence="2">Leaf</tissue>
    </source>
</reference>
<accession>A0A5N6LWZ2</accession>
<organism evidence="2 3">
    <name type="scientific">Mikania micrantha</name>
    <name type="common">bitter vine</name>
    <dbReference type="NCBI Taxonomy" id="192012"/>
    <lineage>
        <taxon>Eukaryota</taxon>
        <taxon>Viridiplantae</taxon>
        <taxon>Streptophyta</taxon>
        <taxon>Embryophyta</taxon>
        <taxon>Tracheophyta</taxon>
        <taxon>Spermatophyta</taxon>
        <taxon>Magnoliopsida</taxon>
        <taxon>eudicotyledons</taxon>
        <taxon>Gunneridae</taxon>
        <taxon>Pentapetalae</taxon>
        <taxon>asterids</taxon>
        <taxon>campanulids</taxon>
        <taxon>Asterales</taxon>
        <taxon>Asteraceae</taxon>
        <taxon>Asteroideae</taxon>
        <taxon>Heliantheae alliance</taxon>
        <taxon>Eupatorieae</taxon>
        <taxon>Mikania</taxon>
    </lineage>
</organism>
<evidence type="ECO:0000313" key="2">
    <source>
        <dbReference type="EMBL" id="KAD2806050.1"/>
    </source>
</evidence>
<keyword evidence="1" id="KW-0175">Coiled coil</keyword>
<dbReference type="PANTHER" id="PTHR31805">
    <property type="entry name" value="RECEPTOR-LIKE KINASE, PUTATIVE (DUF1421)-RELATED"/>
    <property type="match status" value="1"/>
</dbReference>
<dbReference type="OrthoDB" id="515416at2759"/>
<evidence type="ECO:0000256" key="1">
    <source>
        <dbReference type="SAM" id="Coils"/>
    </source>
</evidence>
<proteinExistence type="predicted"/>
<gene>
    <name evidence="2" type="ORF">E3N88_39427</name>
</gene>
<name>A0A5N6LWZ2_9ASTR</name>
<dbReference type="Proteomes" id="UP000326396">
    <property type="component" value="Linkage Group LG8"/>
</dbReference>
<dbReference type="AlphaFoldDB" id="A0A5N6LWZ2"/>
<evidence type="ECO:0000313" key="3">
    <source>
        <dbReference type="Proteomes" id="UP000326396"/>
    </source>
</evidence>
<feature type="coiled-coil region" evidence="1">
    <location>
        <begin position="87"/>
        <end position="114"/>
    </location>
</feature>